<dbReference type="InterPro" id="IPR007197">
    <property type="entry name" value="rSAM"/>
</dbReference>
<dbReference type="EMBL" id="MPRL01000023">
    <property type="protein sequence ID" value="OOZ40515.1"/>
    <property type="molecule type" value="Genomic_DNA"/>
</dbReference>
<dbReference type="GO" id="GO:0003824">
    <property type="term" value="F:catalytic activity"/>
    <property type="evidence" value="ECO:0007669"/>
    <property type="project" value="InterPro"/>
</dbReference>
<dbReference type="Pfam" id="PF13186">
    <property type="entry name" value="SPASM"/>
    <property type="match status" value="1"/>
</dbReference>
<dbReference type="InterPro" id="IPR013785">
    <property type="entry name" value="Aldolase_TIM"/>
</dbReference>
<dbReference type="CDD" id="cd01335">
    <property type="entry name" value="Radical_SAM"/>
    <property type="match status" value="1"/>
</dbReference>
<proteinExistence type="predicted"/>
<accession>A0A1T2L5W8</accession>
<dbReference type="Gene3D" id="3.20.20.70">
    <property type="entry name" value="Aldolase class I"/>
    <property type="match status" value="1"/>
</dbReference>
<comment type="cofactor">
    <cofactor evidence="1">
        <name>[4Fe-4S] cluster</name>
        <dbReference type="ChEBI" id="CHEBI:49883"/>
    </cofactor>
</comment>
<dbReference type="RefSeq" id="WP_078483434.1">
    <property type="nucleotide sequence ID" value="NZ_MPRL01000023.1"/>
</dbReference>
<keyword evidence="3" id="KW-0479">Metal-binding</keyword>
<feature type="domain" description="4Fe4S-binding SPASM" evidence="6">
    <location>
        <begin position="232"/>
        <end position="297"/>
    </location>
</feature>
<sequence>MNSSPTSIRLEASTRCQLDCPVCPTASGKLAKSRVGSGVLRLTDFQNLLEATPALNSVELSNYGEVFLNKELVSILECAAEHDVEINLVNGVNLNFATTEQLEALVKYRVAQITVALDGATQATYERYRSGGQIEKVLDHVRQINEFKQRYRSDLPKLTWQFVLFSYNEPEVDAARSMAAQLDMSFALRPNWSSSYFPVENPAQPYDVILPTPEQISGSSPLPIDAERFPLCAQLWVDPQVNWNGAMLGCCVNYWDDYGDVFASSITAVMESEKYRNTQKMLAGETFTADSPCLKCNQFRTGFLSQYYWRYLLDAPMKWKLRLLKLKVRKGRRRVKAMLVNRVGAVKAFMSRVIRRSTDYP</sequence>
<keyword evidence="4" id="KW-0408">Iron</keyword>
<dbReference type="SUPFAM" id="SSF102114">
    <property type="entry name" value="Radical SAM enzymes"/>
    <property type="match status" value="1"/>
</dbReference>
<keyword evidence="2" id="KW-0949">S-adenosyl-L-methionine</keyword>
<dbReference type="SFLD" id="SFLDS00029">
    <property type="entry name" value="Radical_SAM"/>
    <property type="match status" value="1"/>
</dbReference>
<dbReference type="PANTHER" id="PTHR11228">
    <property type="entry name" value="RADICAL SAM DOMAIN PROTEIN"/>
    <property type="match status" value="1"/>
</dbReference>
<evidence type="ECO:0000256" key="4">
    <source>
        <dbReference type="ARBA" id="ARBA00023004"/>
    </source>
</evidence>
<dbReference type="PANTHER" id="PTHR11228:SF7">
    <property type="entry name" value="PQQA PEPTIDE CYCLASE"/>
    <property type="match status" value="1"/>
</dbReference>
<evidence type="ECO:0000256" key="2">
    <source>
        <dbReference type="ARBA" id="ARBA00022691"/>
    </source>
</evidence>
<dbReference type="InterPro" id="IPR050377">
    <property type="entry name" value="Radical_SAM_PqqE_MftC-like"/>
</dbReference>
<evidence type="ECO:0000259" key="6">
    <source>
        <dbReference type="Pfam" id="PF13186"/>
    </source>
</evidence>
<reference evidence="7 8" key="1">
    <citation type="submission" date="2016-11" db="EMBL/GenBank/DDBJ databases">
        <title>Mixed transmission modes and dynamic genome evolution in an obligate animal-bacterial symbiosis.</title>
        <authorList>
            <person name="Russell S.L."/>
            <person name="Corbett-Detig R.B."/>
            <person name="Cavanaugh C.M."/>
        </authorList>
    </citation>
    <scope>NUCLEOTIDE SEQUENCE [LARGE SCALE GENOMIC DNA]</scope>
    <source>
        <strain evidence="7">Sveles-Q1</strain>
    </source>
</reference>
<gene>
    <name evidence="7" type="ORF">BOW53_07315</name>
</gene>
<dbReference type="AlphaFoldDB" id="A0A1T2L5W8"/>
<keyword evidence="5" id="KW-0411">Iron-sulfur</keyword>
<dbReference type="GO" id="GO:0046872">
    <property type="term" value="F:metal ion binding"/>
    <property type="evidence" value="ECO:0007669"/>
    <property type="project" value="UniProtKB-KW"/>
</dbReference>
<dbReference type="InterPro" id="IPR023885">
    <property type="entry name" value="4Fe4S-binding_SPASM_dom"/>
</dbReference>
<dbReference type="OrthoDB" id="9782387at2"/>
<dbReference type="CDD" id="cd21109">
    <property type="entry name" value="SPASM"/>
    <property type="match status" value="1"/>
</dbReference>
<evidence type="ECO:0000256" key="5">
    <source>
        <dbReference type="ARBA" id="ARBA00023014"/>
    </source>
</evidence>
<keyword evidence="8" id="KW-1185">Reference proteome</keyword>
<protein>
    <recommendedName>
        <fullName evidence="6">4Fe4S-binding SPASM domain-containing protein</fullName>
    </recommendedName>
</protein>
<name>A0A1T2L5W8_9GAMM</name>
<comment type="caution">
    <text evidence="7">The sequence shown here is derived from an EMBL/GenBank/DDBJ whole genome shotgun (WGS) entry which is preliminary data.</text>
</comment>
<evidence type="ECO:0000313" key="7">
    <source>
        <dbReference type="EMBL" id="OOZ40515.1"/>
    </source>
</evidence>
<evidence type="ECO:0000256" key="1">
    <source>
        <dbReference type="ARBA" id="ARBA00001966"/>
    </source>
</evidence>
<organism evidence="7 8">
    <name type="scientific">Solemya pervernicosa gill symbiont</name>
    <dbReference type="NCBI Taxonomy" id="642797"/>
    <lineage>
        <taxon>Bacteria</taxon>
        <taxon>Pseudomonadati</taxon>
        <taxon>Pseudomonadota</taxon>
        <taxon>Gammaproteobacteria</taxon>
        <taxon>sulfur-oxidizing symbionts</taxon>
    </lineage>
</organism>
<dbReference type="GO" id="GO:0051536">
    <property type="term" value="F:iron-sulfur cluster binding"/>
    <property type="evidence" value="ECO:0007669"/>
    <property type="project" value="UniProtKB-KW"/>
</dbReference>
<dbReference type="Proteomes" id="UP000191110">
    <property type="component" value="Unassembled WGS sequence"/>
</dbReference>
<dbReference type="SFLD" id="SFLDG01067">
    <property type="entry name" value="SPASM/twitch_domain_containing"/>
    <property type="match status" value="1"/>
</dbReference>
<dbReference type="InterPro" id="IPR058240">
    <property type="entry name" value="rSAM_sf"/>
</dbReference>
<evidence type="ECO:0000313" key="8">
    <source>
        <dbReference type="Proteomes" id="UP000191110"/>
    </source>
</evidence>
<evidence type="ECO:0000256" key="3">
    <source>
        <dbReference type="ARBA" id="ARBA00022723"/>
    </source>
</evidence>